<dbReference type="OrthoDB" id="3173654at2"/>
<evidence type="ECO:0000256" key="5">
    <source>
        <dbReference type="ARBA" id="ARBA00022989"/>
    </source>
</evidence>
<dbReference type="Gene3D" id="1.10.3720.10">
    <property type="entry name" value="MetI-like"/>
    <property type="match status" value="1"/>
</dbReference>
<reference evidence="9 10" key="1">
    <citation type="submission" date="2016-01" db="EMBL/GenBank/DDBJ databases">
        <title>Whole genome sequence and analysis of Micromonospora rosaria DSM 803, which can produce antibacterial substance rosamicin.</title>
        <authorList>
            <person name="Yang H."/>
            <person name="He X."/>
            <person name="Zhu D."/>
        </authorList>
    </citation>
    <scope>NUCLEOTIDE SEQUENCE [LARGE SCALE GENOMIC DNA]</scope>
    <source>
        <strain evidence="9 10">DSM 803</strain>
    </source>
</reference>
<keyword evidence="6 7" id="KW-0472">Membrane</keyword>
<feature type="transmembrane region" description="Helical" evidence="7">
    <location>
        <begin position="224"/>
        <end position="250"/>
    </location>
</feature>
<evidence type="ECO:0000256" key="6">
    <source>
        <dbReference type="ARBA" id="ARBA00023136"/>
    </source>
</evidence>
<dbReference type="InterPro" id="IPR000515">
    <property type="entry name" value="MetI-like"/>
</dbReference>
<feature type="transmembrane region" description="Helical" evidence="7">
    <location>
        <begin position="68"/>
        <end position="87"/>
    </location>
</feature>
<dbReference type="SUPFAM" id="SSF161098">
    <property type="entry name" value="MetI-like"/>
    <property type="match status" value="1"/>
</dbReference>
<evidence type="ECO:0000259" key="8">
    <source>
        <dbReference type="PROSITE" id="PS50928"/>
    </source>
</evidence>
<dbReference type="EMBL" id="LRQV01000095">
    <property type="protein sequence ID" value="KXK59838.1"/>
    <property type="molecule type" value="Genomic_DNA"/>
</dbReference>
<dbReference type="InterPro" id="IPR035906">
    <property type="entry name" value="MetI-like_sf"/>
</dbReference>
<feature type="transmembrane region" description="Helical" evidence="7">
    <location>
        <begin position="128"/>
        <end position="147"/>
    </location>
</feature>
<feature type="domain" description="ABC transmembrane type-1" evidence="8">
    <location>
        <begin position="62"/>
        <end position="246"/>
    </location>
</feature>
<evidence type="ECO:0000256" key="2">
    <source>
        <dbReference type="ARBA" id="ARBA00022448"/>
    </source>
</evidence>
<proteinExistence type="inferred from homology"/>
<comment type="caution">
    <text evidence="9">The sequence shown here is derived from an EMBL/GenBank/DDBJ whole genome shotgun (WGS) entry which is preliminary data.</text>
</comment>
<evidence type="ECO:0000256" key="3">
    <source>
        <dbReference type="ARBA" id="ARBA00022475"/>
    </source>
</evidence>
<dbReference type="Proteomes" id="UP000070620">
    <property type="component" value="Unassembled WGS sequence"/>
</dbReference>
<evidence type="ECO:0000313" key="9">
    <source>
        <dbReference type="EMBL" id="KXK59838.1"/>
    </source>
</evidence>
<feature type="transmembrane region" description="Helical" evidence="7">
    <location>
        <begin position="99"/>
        <end position="122"/>
    </location>
</feature>
<sequence>MTGRSVVRTVTRPAPFLLSLVLLAGVWEVVGRTADLITLPPLSDVLRQFGAMLASGELIDPLADSLRSLGIGLAISIVAGTVIGVAMGLSPAVDAALDIYVKAGLAAPIIAFVPLFLLVFGIGSTTRIATVVAFSIWVVIVNTATGIRRSDPALLEMARSFGASRSAQLREIRLVEASPYLLEGLRLGVARGVKGLINGEVLIAIVGLGGLVKRYGTVFSMDKLYAVILFIVLLALVSVALVGLVGRLLFRHRPQGT</sequence>
<dbReference type="CDD" id="cd06261">
    <property type="entry name" value="TM_PBP2"/>
    <property type="match status" value="1"/>
</dbReference>
<gene>
    <name evidence="9" type="ORF">AWW66_22190</name>
</gene>
<keyword evidence="10" id="KW-1185">Reference proteome</keyword>
<comment type="subcellular location">
    <subcellularLocation>
        <location evidence="1 7">Cell membrane</location>
        <topology evidence="1 7">Multi-pass membrane protein</topology>
    </subcellularLocation>
</comment>
<dbReference type="GO" id="GO:0055085">
    <property type="term" value="P:transmembrane transport"/>
    <property type="evidence" value="ECO:0007669"/>
    <property type="project" value="InterPro"/>
</dbReference>
<name>A0A136PN88_9ACTN</name>
<keyword evidence="3" id="KW-1003">Cell membrane</keyword>
<dbReference type="GO" id="GO:0005886">
    <property type="term" value="C:plasma membrane"/>
    <property type="evidence" value="ECO:0007669"/>
    <property type="project" value="UniProtKB-SubCell"/>
</dbReference>
<evidence type="ECO:0000256" key="7">
    <source>
        <dbReference type="RuleBase" id="RU363032"/>
    </source>
</evidence>
<protein>
    <recommendedName>
        <fullName evidence="8">ABC transmembrane type-1 domain-containing protein</fullName>
    </recommendedName>
</protein>
<evidence type="ECO:0000313" key="10">
    <source>
        <dbReference type="Proteomes" id="UP000070620"/>
    </source>
</evidence>
<evidence type="ECO:0000256" key="4">
    <source>
        <dbReference type="ARBA" id="ARBA00022692"/>
    </source>
</evidence>
<dbReference type="AlphaFoldDB" id="A0A136PN88"/>
<keyword evidence="4 7" id="KW-0812">Transmembrane</keyword>
<keyword evidence="2 7" id="KW-0813">Transport</keyword>
<feature type="transmembrane region" description="Helical" evidence="7">
    <location>
        <begin position="195"/>
        <end position="212"/>
    </location>
</feature>
<dbReference type="PANTHER" id="PTHR30151:SF20">
    <property type="entry name" value="ABC TRANSPORTER PERMEASE PROTEIN HI_0355-RELATED"/>
    <property type="match status" value="1"/>
</dbReference>
<dbReference type="RefSeq" id="WP_083978746.1">
    <property type="nucleotide sequence ID" value="NZ_JBIUBN010000026.1"/>
</dbReference>
<accession>A0A136PN88</accession>
<dbReference type="PROSITE" id="PS50928">
    <property type="entry name" value="ABC_TM1"/>
    <property type="match status" value="1"/>
</dbReference>
<comment type="similarity">
    <text evidence="7">Belongs to the binding-protein-dependent transport system permease family.</text>
</comment>
<organism evidence="9 10">
    <name type="scientific">Micromonospora rosaria</name>
    <dbReference type="NCBI Taxonomy" id="47874"/>
    <lineage>
        <taxon>Bacteria</taxon>
        <taxon>Bacillati</taxon>
        <taxon>Actinomycetota</taxon>
        <taxon>Actinomycetes</taxon>
        <taxon>Micromonosporales</taxon>
        <taxon>Micromonosporaceae</taxon>
        <taxon>Micromonospora</taxon>
    </lineage>
</organism>
<keyword evidence="5 7" id="KW-1133">Transmembrane helix</keyword>
<dbReference type="PANTHER" id="PTHR30151">
    <property type="entry name" value="ALKANE SULFONATE ABC TRANSPORTER-RELATED, MEMBRANE SUBUNIT"/>
    <property type="match status" value="1"/>
</dbReference>
<dbReference type="Pfam" id="PF00528">
    <property type="entry name" value="BPD_transp_1"/>
    <property type="match status" value="1"/>
</dbReference>
<evidence type="ECO:0000256" key="1">
    <source>
        <dbReference type="ARBA" id="ARBA00004651"/>
    </source>
</evidence>